<name>A0ABX2P8L9_9PROT</name>
<dbReference type="PANTHER" id="PTHR30024">
    <property type="entry name" value="ALIPHATIC SULFONATES-BINDING PROTEIN-RELATED"/>
    <property type="match status" value="1"/>
</dbReference>
<accession>A0ABX2P8L9</accession>
<keyword evidence="4" id="KW-0732">Signal</keyword>
<dbReference type="InterPro" id="IPR015168">
    <property type="entry name" value="SsuA/THI5"/>
</dbReference>
<comment type="subcellular location">
    <subcellularLocation>
        <location evidence="1">Periplasm</location>
    </subcellularLocation>
</comment>
<dbReference type="InterPro" id="IPR010067">
    <property type="entry name" value="ABC_SsuA_sub-bd"/>
</dbReference>
<dbReference type="Pfam" id="PF09084">
    <property type="entry name" value="NMT1"/>
    <property type="match status" value="1"/>
</dbReference>
<feature type="domain" description="Solute-binding protein family 3/N-terminal" evidence="5">
    <location>
        <begin position="59"/>
        <end position="255"/>
    </location>
</feature>
<dbReference type="Gene3D" id="3.40.190.10">
    <property type="entry name" value="Periplasmic binding protein-like II"/>
    <property type="match status" value="2"/>
</dbReference>
<evidence type="ECO:0000256" key="2">
    <source>
        <dbReference type="ARBA" id="ARBA00010742"/>
    </source>
</evidence>
<dbReference type="NCBIfam" id="TIGR01728">
    <property type="entry name" value="SsuA_fam"/>
    <property type="match status" value="1"/>
</dbReference>
<evidence type="ECO:0000313" key="6">
    <source>
        <dbReference type="EMBL" id="NVN48003.1"/>
    </source>
</evidence>
<evidence type="ECO:0000256" key="1">
    <source>
        <dbReference type="ARBA" id="ARBA00004418"/>
    </source>
</evidence>
<keyword evidence="7" id="KW-1185">Reference proteome</keyword>
<sequence>MIFKQRVARPSLRPSPARPYPRLAHRVAAFAALVVGATTCAAQGETLVVADQRGMQRALLQAAHADKDLGFDIRWVEFDAAAPLLQALGAGAVDLGIAGDGPYLFAWAAGIPARAVLLLPPRGGGHMTAIIVPAQSPVHSLSDLAGRKIATGRGSIGHLLALSLFDSASGKRPDYVFLPPSQAKSVLDSGAVDAWATWEPYVTLAAAQTGARVVADGQNVMPNNGFMVASTRAITDKHPQIAVFLKRITQAYGWGRAHPQEFAALLSHQTGLPPEVANKVAQEQITAPGPITNETVNEEARVIATYRKAQLINPSRKLDDAFDQSFVP</sequence>
<dbReference type="InterPro" id="IPR001638">
    <property type="entry name" value="Solute-binding_3/MltF_N"/>
</dbReference>
<evidence type="ECO:0000313" key="7">
    <source>
        <dbReference type="Proteomes" id="UP001516351"/>
    </source>
</evidence>
<evidence type="ECO:0000256" key="3">
    <source>
        <dbReference type="ARBA" id="ARBA00022448"/>
    </source>
</evidence>
<comment type="similarity">
    <text evidence="2">Belongs to the bacterial solute-binding protein SsuA/TauA family.</text>
</comment>
<evidence type="ECO:0000259" key="5">
    <source>
        <dbReference type="SMART" id="SM00062"/>
    </source>
</evidence>
<dbReference type="EMBL" id="JABXXV010000009">
    <property type="protein sequence ID" value="NVN48003.1"/>
    <property type="molecule type" value="Genomic_DNA"/>
</dbReference>
<dbReference type="SUPFAM" id="SSF53850">
    <property type="entry name" value="Periplasmic binding protein-like II"/>
    <property type="match status" value="1"/>
</dbReference>
<evidence type="ECO:0000256" key="4">
    <source>
        <dbReference type="ARBA" id="ARBA00022729"/>
    </source>
</evidence>
<dbReference type="PANTHER" id="PTHR30024:SF48">
    <property type="entry name" value="ABC TRANSPORTER SUBSTRATE-BINDING PROTEIN"/>
    <property type="match status" value="1"/>
</dbReference>
<gene>
    <name evidence="6" type="ORF">HW542_14480</name>
</gene>
<dbReference type="SMART" id="SM00062">
    <property type="entry name" value="PBPb"/>
    <property type="match status" value="1"/>
</dbReference>
<organism evidence="6 7">
    <name type="scientific">Asaia spathodeae</name>
    <dbReference type="NCBI Taxonomy" id="657016"/>
    <lineage>
        <taxon>Bacteria</taxon>
        <taxon>Pseudomonadati</taxon>
        <taxon>Pseudomonadota</taxon>
        <taxon>Alphaproteobacteria</taxon>
        <taxon>Acetobacterales</taxon>
        <taxon>Acetobacteraceae</taxon>
        <taxon>Asaia</taxon>
    </lineage>
</organism>
<protein>
    <submittedName>
        <fullName evidence="6">Aliphatic sulfonate ABC transporter substrate-binding protein</fullName>
    </submittedName>
</protein>
<comment type="caution">
    <text evidence="6">The sequence shown here is derived from an EMBL/GenBank/DDBJ whole genome shotgun (WGS) entry which is preliminary data.</text>
</comment>
<proteinExistence type="inferred from homology"/>
<keyword evidence="3" id="KW-0813">Transport</keyword>
<reference evidence="6 7" key="1">
    <citation type="submission" date="2020-06" db="EMBL/GenBank/DDBJ databases">
        <title>Synonyms of Asaia species.</title>
        <authorList>
            <person name="Sombolestani A."/>
        </authorList>
    </citation>
    <scope>NUCLEOTIDE SEQUENCE [LARGE SCALE GENOMIC DNA]</scope>
    <source>
        <strain evidence="6 7">LMG 27047</strain>
    </source>
</reference>
<dbReference type="Proteomes" id="UP001516351">
    <property type="component" value="Unassembled WGS sequence"/>
</dbReference>